<evidence type="ECO:0008006" key="6">
    <source>
        <dbReference type="Google" id="ProtNLM"/>
    </source>
</evidence>
<organism evidence="4 5">
    <name type="scientific">Penicillium cosmopolitanum</name>
    <dbReference type="NCBI Taxonomy" id="1131564"/>
    <lineage>
        <taxon>Eukaryota</taxon>
        <taxon>Fungi</taxon>
        <taxon>Dikarya</taxon>
        <taxon>Ascomycota</taxon>
        <taxon>Pezizomycotina</taxon>
        <taxon>Eurotiomycetes</taxon>
        <taxon>Eurotiomycetidae</taxon>
        <taxon>Eurotiales</taxon>
        <taxon>Aspergillaceae</taxon>
        <taxon>Penicillium</taxon>
    </lineage>
</organism>
<evidence type="ECO:0000256" key="3">
    <source>
        <dbReference type="ARBA" id="ARBA00023128"/>
    </source>
</evidence>
<dbReference type="GeneID" id="81368866"/>
<evidence type="ECO:0000313" key="4">
    <source>
        <dbReference type="EMBL" id="KAJ5397136.1"/>
    </source>
</evidence>
<dbReference type="OrthoDB" id="19619at2759"/>
<reference evidence="4" key="1">
    <citation type="submission" date="2022-12" db="EMBL/GenBank/DDBJ databases">
        <authorList>
            <person name="Petersen C."/>
        </authorList>
    </citation>
    <scope>NUCLEOTIDE SEQUENCE</scope>
    <source>
        <strain evidence="4">IBT 29677</strain>
    </source>
</reference>
<gene>
    <name evidence="4" type="ORF">N7509_005249</name>
</gene>
<dbReference type="PANTHER" id="PTHR28554">
    <property type="entry name" value="39S RIBOSOMAL PROTEIN L45, MITOCHONDRIAL"/>
    <property type="match status" value="1"/>
</dbReference>
<comment type="subcellular location">
    <subcellularLocation>
        <location evidence="1">Mitochondrion</location>
    </subcellularLocation>
</comment>
<protein>
    <recommendedName>
        <fullName evidence="6">Tim44-like domain-containing protein</fullName>
    </recommendedName>
</protein>
<keyword evidence="5" id="KW-1185">Reference proteome</keyword>
<dbReference type="PANTHER" id="PTHR28554:SF1">
    <property type="entry name" value="LARGE RIBOSOMAL SUBUNIT PROTEIN ML45"/>
    <property type="match status" value="1"/>
</dbReference>
<dbReference type="EMBL" id="JAPZBU010000006">
    <property type="protein sequence ID" value="KAJ5397136.1"/>
    <property type="molecule type" value="Genomic_DNA"/>
</dbReference>
<keyword evidence="3" id="KW-0496">Mitochondrion</keyword>
<keyword evidence="2" id="KW-0809">Transit peptide</keyword>
<dbReference type="AlphaFoldDB" id="A0A9W9W284"/>
<evidence type="ECO:0000256" key="1">
    <source>
        <dbReference type="ARBA" id="ARBA00004173"/>
    </source>
</evidence>
<proteinExistence type="predicted"/>
<reference evidence="4" key="2">
    <citation type="journal article" date="2023" name="IMA Fungus">
        <title>Comparative genomic study of the Penicillium genus elucidates a diverse pangenome and 15 lateral gene transfer events.</title>
        <authorList>
            <person name="Petersen C."/>
            <person name="Sorensen T."/>
            <person name="Nielsen M.R."/>
            <person name="Sondergaard T.E."/>
            <person name="Sorensen J.L."/>
            <person name="Fitzpatrick D.A."/>
            <person name="Frisvad J.C."/>
            <person name="Nielsen K.L."/>
        </authorList>
    </citation>
    <scope>NUCLEOTIDE SEQUENCE</scope>
    <source>
        <strain evidence="4">IBT 29677</strain>
    </source>
</reference>
<dbReference type="Proteomes" id="UP001147747">
    <property type="component" value="Unassembled WGS sequence"/>
</dbReference>
<dbReference type="RefSeq" id="XP_056489188.1">
    <property type="nucleotide sequence ID" value="XM_056629886.1"/>
</dbReference>
<dbReference type="InterPro" id="IPR051975">
    <property type="entry name" value="mtLSU_mL45"/>
</dbReference>
<dbReference type="Gene3D" id="3.10.450.240">
    <property type="match status" value="1"/>
</dbReference>
<dbReference type="GO" id="GO:0005739">
    <property type="term" value="C:mitochondrion"/>
    <property type="evidence" value="ECO:0007669"/>
    <property type="project" value="UniProtKB-SubCell"/>
</dbReference>
<evidence type="ECO:0000313" key="5">
    <source>
        <dbReference type="Proteomes" id="UP001147747"/>
    </source>
</evidence>
<name>A0A9W9W284_9EURO</name>
<accession>A0A9W9W284</accession>
<comment type="caution">
    <text evidence="4">The sequence shown here is derived from an EMBL/GenBank/DDBJ whole genome shotgun (WGS) entry which is preliminary data.</text>
</comment>
<evidence type="ECO:0000256" key="2">
    <source>
        <dbReference type="ARBA" id="ARBA00022946"/>
    </source>
</evidence>
<sequence>MASSLRSPAGKTLSITQSALNNARPYAPGAPQCRSFSQTSQRWAFKTQNFSPRTASQPSMKVRSKDLLANQLPNDIGLLPGTFVRPLWRDLPSVFDTPRDRLQMEWTWIKAWFQNFMSLIIYTKKDNNYPLLLTERRKIATSLYKNMYTLFASGDIPKLKQITCDGLSTKLISQIEARRPTEVVTWNLIKWLRQPNTYFTGIRVLSDRATQLPEVPKSGIRQIVLRVSSRQSMTKVNTAPFQLAAKASKNVAAAQQQQQPAKEQDVTEYVVIQQLIWNGKDAGWRVWGNTKPTTMEQIWHDPSFAPGMTALERLDAMKDFMK</sequence>